<dbReference type="PANTHER" id="PTHR46851">
    <property type="entry name" value="OS01G0884500 PROTEIN"/>
    <property type="match status" value="1"/>
</dbReference>
<proteinExistence type="predicted"/>
<reference evidence="5 6" key="2">
    <citation type="submission" date="2025-04" db="UniProtKB">
        <authorList>
            <consortium name="RefSeq"/>
        </authorList>
    </citation>
    <scope>IDENTIFICATION</scope>
    <source>
        <tissue evidence="5 6">Etiolated seedlings</tissue>
    </source>
</reference>
<dbReference type="InterPro" id="IPR045894">
    <property type="entry name" value="At5g08430-like"/>
</dbReference>
<reference evidence="4" key="1">
    <citation type="journal article" date="2013" name="Nat. Biotechnol.">
        <title>Draft genome sequence of chickpea (Cicer arietinum) provides a resource for trait improvement.</title>
        <authorList>
            <person name="Varshney R.K."/>
            <person name="Song C."/>
            <person name="Saxena R.K."/>
            <person name="Azam S."/>
            <person name="Yu S."/>
            <person name="Sharpe A.G."/>
            <person name="Cannon S."/>
            <person name="Baek J."/>
            <person name="Rosen B.D."/>
            <person name="Tar'an B."/>
            <person name="Millan T."/>
            <person name="Zhang X."/>
            <person name="Ramsay L.D."/>
            <person name="Iwata A."/>
            <person name="Wang Y."/>
            <person name="Nelson W."/>
            <person name="Farmer A.D."/>
            <person name="Gaur P.M."/>
            <person name="Soderlund C."/>
            <person name="Penmetsa R.V."/>
            <person name="Xu C."/>
            <person name="Bharti A.K."/>
            <person name="He W."/>
            <person name="Winter P."/>
            <person name="Zhao S."/>
            <person name="Hane J.K."/>
            <person name="Carrasquilla-Garcia N."/>
            <person name="Condie J.A."/>
            <person name="Upadhyaya H.D."/>
            <person name="Luo M.C."/>
            <person name="Thudi M."/>
            <person name="Gowda C.L."/>
            <person name="Singh N.P."/>
            <person name="Lichtenzveig J."/>
            <person name="Gali K.K."/>
            <person name="Rubio J."/>
            <person name="Nadarajan N."/>
            <person name="Dolezel J."/>
            <person name="Bansal K.C."/>
            <person name="Xu X."/>
            <person name="Edwards D."/>
            <person name="Zhang G."/>
            <person name="Kahl G."/>
            <person name="Gil J."/>
            <person name="Singh K.B."/>
            <person name="Datta S.K."/>
            <person name="Jackson S.A."/>
            <person name="Wang J."/>
            <person name="Cook D.R."/>
        </authorList>
    </citation>
    <scope>NUCLEOTIDE SEQUENCE [LARGE SCALE GENOMIC DNA]</scope>
    <source>
        <strain evidence="4">cv. CDC Frontier</strain>
    </source>
</reference>
<evidence type="ECO:0000313" key="5">
    <source>
        <dbReference type="RefSeq" id="XP_004512648.1"/>
    </source>
</evidence>
<feature type="domain" description="GYF" evidence="1">
    <location>
        <begin position="649"/>
        <end position="703"/>
    </location>
</feature>
<dbReference type="InterPro" id="IPR003169">
    <property type="entry name" value="GYF"/>
</dbReference>
<dbReference type="SUPFAM" id="SSF47592">
    <property type="entry name" value="SWIB/MDM2 domain"/>
    <property type="match status" value="1"/>
</dbReference>
<dbReference type="Gene3D" id="3.90.70.200">
    <property type="entry name" value="Plus-3 domain"/>
    <property type="match status" value="1"/>
</dbReference>
<dbReference type="InterPro" id="IPR035445">
    <property type="entry name" value="GYF-like_dom_sf"/>
</dbReference>
<dbReference type="KEGG" id="cam:101511939"/>
<dbReference type="PROSITE" id="PS50829">
    <property type="entry name" value="GYF"/>
    <property type="match status" value="1"/>
</dbReference>
<dbReference type="Pfam" id="PF25980">
    <property type="entry name" value="NERD_plant"/>
    <property type="match status" value="1"/>
</dbReference>
<organism evidence="4 6">
    <name type="scientific">Cicer arietinum</name>
    <name type="common">Chickpea</name>
    <name type="synonym">Garbanzo</name>
    <dbReference type="NCBI Taxonomy" id="3827"/>
    <lineage>
        <taxon>Eukaryota</taxon>
        <taxon>Viridiplantae</taxon>
        <taxon>Streptophyta</taxon>
        <taxon>Embryophyta</taxon>
        <taxon>Tracheophyta</taxon>
        <taxon>Spermatophyta</taxon>
        <taxon>Magnoliopsida</taxon>
        <taxon>eudicotyledons</taxon>
        <taxon>Gunneridae</taxon>
        <taxon>Pentapetalae</taxon>
        <taxon>rosids</taxon>
        <taxon>fabids</taxon>
        <taxon>Fabales</taxon>
        <taxon>Fabaceae</taxon>
        <taxon>Papilionoideae</taxon>
        <taxon>50 kb inversion clade</taxon>
        <taxon>NPAAA clade</taxon>
        <taxon>Hologalegina</taxon>
        <taxon>IRL clade</taxon>
        <taxon>Cicereae</taxon>
        <taxon>Cicer</taxon>
    </lineage>
</organism>
<dbReference type="PANTHER" id="PTHR46851:SF11">
    <property type="entry name" value="GYF DOMAIN-CONTAINING PROTEIN"/>
    <property type="match status" value="1"/>
</dbReference>
<evidence type="ECO:0000313" key="4">
    <source>
        <dbReference type="Proteomes" id="UP000087171"/>
    </source>
</evidence>
<evidence type="ECO:0000313" key="6">
    <source>
        <dbReference type="RefSeq" id="XP_004512649.1"/>
    </source>
</evidence>
<evidence type="ECO:0000259" key="2">
    <source>
        <dbReference type="PROSITE" id="PS51360"/>
    </source>
</evidence>
<dbReference type="GeneID" id="101511939"/>
<dbReference type="Proteomes" id="UP000087171">
    <property type="component" value="Chromosome Ca8"/>
</dbReference>
<dbReference type="Gene3D" id="3.30.1490.40">
    <property type="match status" value="1"/>
</dbReference>
<dbReference type="SMART" id="SM00444">
    <property type="entry name" value="GYF"/>
    <property type="match status" value="1"/>
</dbReference>
<dbReference type="Gene3D" id="1.10.245.10">
    <property type="entry name" value="SWIB/MDM2 domain"/>
    <property type="match status" value="1"/>
</dbReference>
<dbReference type="InterPro" id="IPR036128">
    <property type="entry name" value="Plus3-like_sf"/>
</dbReference>
<dbReference type="RefSeq" id="XP_004512649.1">
    <property type="nucleotide sequence ID" value="XM_004512592.3"/>
</dbReference>
<dbReference type="SMART" id="SM00719">
    <property type="entry name" value="Plus3"/>
    <property type="match status" value="1"/>
</dbReference>
<keyword evidence="4" id="KW-1185">Reference proteome</keyword>
<dbReference type="Pfam" id="PF02201">
    <property type="entry name" value="SWIB"/>
    <property type="match status" value="1"/>
</dbReference>
<name>A0A1S2Z046_CICAR</name>
<dbReference type="InterPro" id="IPR003121">
    <property type="entry name" value="SWIB_MDM2_domain"/>
</dbReference>
<evidence type="ECO:0000259" key="1">
    <source>
        <dbReference type="PROSITE" id="PS50829"/>
    </source>
</evidence>
<dbReference type="eggNOG" id="KOG1862">
    <property type="taxonomic scope" value="Eukaryota"/>
</dbReference>
<dbReference type="PROSITE" id="PS51360">
    <property type="entry name" value="PLUS3"/>
    <property type="match status" value="1"/>
</dbReference>
<dbReference type="SUPFAM" id="SSF159042">
    <property type="entry name" value="Plus3-like"/>
    <property type="match status" value="1"/>
</dbReference>
<dbReference type="Pfam" id="PF02213">
    <property type="entry name" value="GYF"/>
    <property type="match status" value="1"/>
</dbReference>
<evidence type="ECO:0000259" key="3">
    <source>
        <dbReference type="PROSITE" id="PS51925"/>
    </source>
</evidence>
<dbReference type="InterPro" id="IPR004343">
    <property type="entry name" value="Plus-3_dom"/>
</dbReference>
<dbReference type="eggNOG" id="KOG1946">
    <property type="taxonomic scope" value="Eukaryota"/>
</dbReference>
<accession>A0A1S2Z046</accession>
<gene>
    <name evidence="5 6" type="primary">LOC101511939</name>
</gene>
<feature type="domain" description="Plus3" evidence="2">
    <location>
        <begin position="170"/>
        <end position="296"/>
    </location>
</feature>
<dbReference type="PROSITE" id="PS51925">
    <property type="entry name" value="SWIB_MDM2"/>
    <property type="match status" value="1"/>
</dbReference>
<feature type="domain" description="DM2" evidence="3">
    <location>
        <begin position="37"/>
        <end position="120"/>
    </location>
</feature>
<dbReference type="SUPFAM" id="SSF55277">
    <property type="entry name" value="GYF domain"/>
    <property type="match status" value="1"/>
</dbReference>
<protein>
    <submittedName>
        <fullName evidence="5 6">Uncharacterized protein At5g08430</fullName>
    </submittedName>
</protein>
<dbReference type="InterPro" id="IPR036885">
    <property type="entry name" value="SWIB_MDM2_dom_sf"/>
</dbReference>
<dbReference type="RefSeq" id="XP_004512648.1">
    <property type="nucleotide sequence ID" value="XM_004512591.3"/>
</dbReference>
<dbReference type="AlphaFoldDB" id="A0A1S2Z046"/>
<dbReference type="PaxDb" id="3827-XP_004512648.1"/>
<dbReference type="CDD" id="cd10567">
    <property type="entry name" value="SWIB-MDM2_like"/>
    <property type="match status" value="1"/>
</dbReference>
<dbReference type="STRING" id="3827.A0A1S2Z046"/>
<sequence>MIERMDDGAQFGNFWIEEINGKVQTSVRKRRKYKHKKKEYNGWGSTSLIIFLESIGRDTSDKITQSEVTKIISDYVNQNNLLHPTKKKRIVCDERLHLLFGRKSISRLKISDLLESHFVENCGESSEDIIFDSEDDEYASVCETPKSTSSERKSQPRKHVVEKPRSCFAAINPFNIKLVYLRKSLVEELLKDPETCEMKVVGSFIRIKCDPNDYLQKNSHQLLQITGIKKISGVDGEIRLRASGFIKDIRVHMLSDDDFSEEECEDLQRRVKDGLLKRPMIVDLEEQARLLHQDMTKHWLARELALLQNLIDRANEKGWRRELDGYLQKRAKLKSPEEQERLLHEIPRVIADDLESESTTPDALDKKVEINHQELPQTTTPVVPDKKVEINFQQLSRTMTPVVPDKKVEINFQEFSHTTFTKASVATEVSKEVVLDFACKPTKRYEKLQSSDEQEWLFQETPGVTTDYLESVSKTPEVPDKKAENNTQGFWETTFTKASVLTEVPKAVSNGFAFKATKLYVADLTKQESESPKSILSLSRPSDVPLFNMALNSTALNCISHDTSAVPHWSAMPVQQQPVKQTDSAYKNNGASIPAESNEAKIKAKISQKPLDKPIRPTQIQVIELSDDDDEENEKPSTIKPVPAEDLHSSMWHYRDPQGQVQGPFSITSLKCWSDARYFSPDFKVWRAGQSQHQSVLLVDVLPKYFPR</sequence>
<dbReference type="GO" id="GO:0003677">
    <property type="term" value="F:DNA binding"/>
    <property type="evidence" value="ECO:0007669"/>
    <property type="project" value="InterPro"/>
</dbReference>
<dbReference type="OrthoDB" id="6415790at2759"/>
<dbReference type="Pfam" id="PF03126">
    <property type="entry name" value="Plus-3"/>
    <property type="match status" value="1"/>
</dbReference>
<dbReference type="InterPro" id="IPR058668">
    <property type="entry name" value="NERD_dom"/>
</dbReference>